<dbReference type="EMBL" id="POSP01000003">
    <property type="protein sequence ID" value="PND36783.1"/>
    <property type="molecule type" value="Genomic_DNA"/>
</dbReference>
<dbReference type="PRINTS" id="PR00111">
    <property type="entry name" value="ABHYDROLASE"/>
</dbReference>
<dbReference type="InterPro" id="IPR050266">
    <property type="entry name" value="AB_hydrolase_sf"/>
</dbReference>
<accession>A0A2N8KTJ8</accession>
<dbReference type="Proteomes" id="UP000235916">
    <property type="component" value="Unassembled WGS sequence"/>
</dbReference>
<dbReference type="GO" id="GO:0016787">
    <property type="term" value="F:hydrolase activity"/>
    <property type="evidence" value="ECO:0007669"/>
    <property type="project" value="UniProtKB-KW"/>
</dbReference>
<gene>
    <name evidence="3" type="ORF">C1O66_04000</name>
</gene>
<evidence type="ECO:0000259" key="2">
    <source>
        <dbReference type="Pfam" id="PF12697"/>
    </source>
</evidence>
<dbReference type="SUPFAM" id="SSF53474">
    <property type="entry name" value="alpha/beta-Hydrolases"/>
    <property type="match status" value="1"/>
</dbReference>
<name>A0A2N8KTJ8_9BURK</name>
<dbReference type="OrthoDB" id="9780765at2"/>
<feature type="domain" description="AB hydrolase-1" evidence="2">
    <location>
        <begin position="29"/>
        <end position="263"/>
    </location>
</feature>
<dbReference type="InterPro" id="IPR000639">
    <property type="entry name" value="Epox_hydrolase-like"/>
</dbReference>
<dbReference type="Gene3D" id="3.40.50.1820">
    <property type="entry name" value="alpha/beta hydrolase"/>
    <property type="match status" value="1"/>
</dbReference>
<dbReference type="AlphaFoldDB" id="A0A2N8KTJ8"/>
<proteinExistence type="predicted"/>
<dbReference type="InterPro" id="IPR029058">
    <property type="entry name" value="AB_hydrolase_fold"/>
</dbReference>
<keyword evidence="4" id="KW-1185">Reference proteome</keyword>
<dbReference type="Pfam" id="PF12697">
    <property type="entry name" value="Abhydrolase_6"/>
    <property type="match status" value="1"/>
</dbReference>
<protein>
    <submittedName>
        <fullName evidence="3">Alpha/beta hydrolase</fullName>
    </submittedName>
</protein>
<dbReference type="PRINTS" id="PR00412">
    <property type="entry name" value="EPOXHYDRLASE"/>
</dbReference>
<dbReference type="InterPro" id="IPR000073">
    <property type="entry name" value="AB_hydrolase_1"/>
</dbReference>
<reference evidence="3 4" key="1">
    <citation type="submission" date="2018-01" db="EMBL/GenBank/DDBJ databases">
        <title>Draft genome sequence of Paucibacter aquatile CR182 isolated from freshwater of the Nakdong River.</title>
        <authorList>
            <person name="Choi A."/>
            <person name="Chung E.J."/>
        </authorList>
    </citation>
    <scope>NUCLEOTIDE SEQUENCE [LARGE SCALE GENOMIC DNA]</scope>
    <source>
        <strain evidence="3 4">CR182</strain>
    </source>
</reference>
<dbReference type="GO" id="GO:0016020">
    <property type="term" value="C:membrane"/>
    <property type="evidence" value="ECO:0007669"/>
    <property type="project" value="TreeGrafter"/>
</dbReference>
<keyword evidence="1 3" id="KW-0378">Hydrolase</keyword>
<comment type="caution">
    <text evidence="3">The sequence shown here is derived from an EMBL/GenBank/DDBJ whole genome shotgun (WGS) entry which is preliminary data.</text>
</comment>
<dbReference type="RefSeq" id="WP_102766706.1">
    <property type="nucleotide sequence ID" value="NZ_POSP01000003.1"/>
</dbReference>
<sequence>MTTSVTFQVPGARLPAHLQRHPSSELPPLVFLHAGVCDHRLWLAQLETFAAERTVLAYDRRGYGGVEIEQAAPFSHLADLWAVMDAAGLSRAVLVGCSLGGRLALEAALDRPERVAGLFLVAPAVNGVPAPELDAQEQAMDAAADAAYEAGDLAAANEALAALWLDGPSSPAGRVSGAARALFLDMDDRMLRATPPGTALEAEPSWPRLEQISAPTELLWGDLDLGYFFPRCEAMVARIPGARGTVMPGVAHLPSLEAPEAFNTALAAFLAGLPG</sequence>
<evidence type="ECO:0000313" key="4">
    <source>
        <dbReference type="Proteomes" id="UP000235916"/>
    </source>
</evidence>
<dbReference type="PANTHER" id="PTHR43798:SF31">
    <property type="entry name" value="AB HYDROLASE SUPERFAMILY PROTEIN YCLE"/>
    <property type="match status" value="1"/>
</dbReference>
<dbReference type="PANTHER" id="PTHR43798">
    <property type="entry name" value="MONOACYLGLYCEROL LIPASE"/>
    <property type="match status" value="1"/>
</dbReference>
<evidence type="ECO:0000256" key="1">
    <source>
        <dbReference type="ARBA" id="ARBA00022801"/>
    </source>
</evidence>
<organism evidence="3 4">
    <name type="scientific">Kinneretia aquatilis</name>
    <dbReference type="NCBI Taxonomy" id="2070761"/>
    <lineage>
        <taxon>Bacteria</taxon>
        <taxon>Pseudomonadati</taxon>
        <taxon>Pseudomonadota</taxon>
        <taxon>Betaproteobacteria</taxon>
        <taxon>Burkholderiales</taxon>
        <taxon>Sphaerotilaceae</taxon>
        <taxon>Roseateles</taxon>
    </lineage>
</organism>
<evidence type="ECO:0000313" key="3">
    <source>
        <dbReference type="EMBL" id="PND36783.1"/>
    </source>
</evidence>